<dbReference type="Gene3D" id="1.20.1260.10">
    <property type="match status" value="2"/>
</dbReference>
<gene>
    <name evidence="1" type="ORF">BG04_26</name>
</gene>
<proteinExistence type="predicted"/>
<reference evidence="1 2" key="1">
    <citation type="journal article" date="2015" name="Genome Announc.">
        <title>Complete genome sequences for 35 biothreat assay-relevant bacillus species.</title>
        <authorList>
            <person name="Johnson S.L."/>
            <person name="Daligault H.E."/>
            <person name="Davenport K.W."/>
            <person name="Jaissle J."/>
            <person name="Frey K.G."/>
            <person name="Ladner J.T."/>
            <person name="Broomall S.M."/>
            <person name="Bishop-Lilly K.A."/>
            <person name="Bruce D.C."/>
            <person name="Gibbons H.S."/>
            <person name="Coyne S.R."/>
            <person name="Lo C.C."/>
            <person name="Meincke L."/>
            <person name="Munk A.C."/>
            <person name="Koroleva G.I."/>
            <person name="Rosenzweig C.N."/>
            <person name="Palacios G.F."/>
            <person name="Redden C.L."/>
            <person name="Minogue T.D."/>
            <person name="Chain P.S."/>
        </authorList>
    </citation>
    <scope>NUCLEOTIDE SEQUENCE [LARGE SCALE GENOMIC DNA]</scope>
    <source>
        <strain evidence="2">ATCC 14581 / DSM 32 / JCM 2506 / NBRC 15308 / NCIMB 9376 / NCTC 10342 / NRRL B-14308 / VKM B-512</strain>
    </source>
</reference>
<dbReference type="KEGG" id="bmeg:BG04_26"/>
<dbReference type="HOGENOM" id="CLU_068841_0_0_9"/>
<dbReference type="Pfam" id="PF11553">
    <property type="entry name" value="DUF3231"/>
    <property type="match status" value="2"/>
</dbReference>
<dbReference type="AlphaFoldDB" id="A0A0B6AKD3"/>
<name>A0A0B6AKD3_PRIM2</name>
<dbReference type="Proteomes" id="UP000031829">
    <property type="component" value="Chromosome"/>
</dbReference>
<evidence type="ECO:0008006" key="3">
    <source>
        <dbReference type="Google" id="ProtNLM"/>
    </source>
</evidence>
<dbReference type="InterPro" id="IPR021617">
    <property type="entry name" value="DUF3231"/>
</dbReference>
<sequence length="334" mass="37932">MSTSKLPPLTSSELANLWMTYQEKTMILRFLEYFLEDKQDYKELFELYYSRSLKSVAQIKEIFENEGAVIPIGFTKDDVNVGVPKLYDHMFEVMYIRLMSQIETGLFALHSTMSYREDIRNFFVEATAEAQDIYNQSTQVLLETGVIAKPPYVSMPKEVHFVHAQNYIGGLSWFSEKRSLNTIEVSLIQHAVDTNLVGMQLMIGFAQVANNKEAQQHFVRGMKLSKKIETELGDILRHSYIEPPATHAGKATNSTVPPFSDKLMMYNTSLLSTFGLGSNALGGAFSLRSDLPLKMLQLAKDIYSLAKEGGKIMIQNGWLEEPPQIEDRNQLTKK</sequence>
<dbReference type="GeneID" id="93643552"/>
<protein>
    <recommendedName>
        <fullName evidence="3">DUF3231 family protein</fullName>
    </recommendedName>
</protein>
<dbReference type="RefSeq" id="WP_034650719.1">
    <property type="nucleotide sequence ID" value="NZ_BCVB01000006.1"/>
</dbReference>
<evidence type="ECO:0000313" key="1">
    <source>
        <dbReference type="EMBL" id="AJI21502.1"/>
    </source>
</evidence>
<accession>A0A0B6AKD3</accession>
<dbReference type="InterPro" id="IPR012347">
    <property type="entry name" value="Ferritin-like"/>
</dbReference>
<organism evidence="1 2">
    <name type="scientific">Priestia megaterium (strain ATCC 14581 / DSM 32 / CCUG 1817 / JCM 2506 / NBRC 15308 / NCIMB 9376 / NCTC 10342 / NRRL B-14308 / VKM B-512 / Ford 19)</name>
    <name type="common">Bacillus megaterium</name>
    <dbReference type="NCBI Taxonomy" id="1348623"/>
    <lineage>
        <taxon>Bacteria</taxon>
        <taxon>Bacillati</taxon>
        <taxon>Bacillota</taxon>
        <taxon>Bacilli</taxon>
        <taxon>Bacillales</taxon>
        <taxon>Bacillaceae</taxon>
        <taxon>Priestia</taxon>
    </lineage>
</organism>
<evidence type="ECO:0000313" key="2">
    <source>
        <dbReference type="Proteomes" id="UP000031829"/>
    </source>
</evidence>
<dbReference type="EMBL" id="CP009920">
    <property type="protein sequence ID" value="AJI21502.1"/>
    <property type="molecule type" value="Genomic_DNA"/>
</dbReference>